<dbReference type="PANTHER" id="PTHR47505:SF1">
    <property type="entry name" value="DNA UTILIZATION PROTEIN YHGH"/>
    <property type="match status" value="1"/>
</dbReference>
<dbReference type="Proteomes" id="UP001333818">
    <property type="component" value="Unassembled WGS sequence"/>
</dbReference>
<evidence type="ECO:0000256" key="1">
    <source>
        <dbReference type="ARBA" id="ARBA00008007"/>
    </source>
</evidence>
<evidence type="ECO:0000313" key="4">
    <source>
        <dbReference type="Proteomes" id="UP001333818"/>
    </source>
</evidence>
<accession>A0AAW9Q1R9</accession>
<feature type="domain" description="Phosphoribosyltransferase" evidence="2">
    <location>
        <begin position="98"/>
        <end position="219"/>
    </location>
</feature>
<comment type="similarity">
    <text evidence="1">Belongs to the ComF/GntX family.</text>
</comment>
<dbReference type="PANTHER" id="PTHR47505">
    <property type="entry name" value="DNA UTILIZATION PROTEIN YHGH"/>
    <property type="match status" value="1"/>
</dbReference>
<dbReference type="SUPFAM" id="SSF53271">
    <property type="entry name" value="PRTase-like"/>
    <property type="match status" value="1"/>
</dbReference>
<dbReference type="InterPro" id="IPR051910">
    <property type="entry name" value="ComF/GntX_DNA_util-trans"/>
</dbReference>
<sequence>MRLGKLLDVFLQSNCPLCGRSSASIICVDCDRQITACRFQDSQQLPPDRSLSVPLFSWGVYDGALKRAIAACKYEHHPEIAEVLGEKIGEAWLKSSNARGTKPTVIPIPMHAEKLKTRGFNQAEILARSFCQVTKLPCMPKLLQRVKSTKPQIETKSKQERLENLAKAFAVPDSVRLKSSVILLDDIYTSGTTIREAIATLATAKIEVNSAIVLARPKLYTGKD</sequence>
<evidence type="ECO:0000313" key="3">
    <source>
        <dbReference type="EMBL" id="MEE3716571.1"/>
    </source>
</evidence>
<protein>
    <submittedName>
        <fullName evidence="3">ComF family protein</fullName>
    </submittedName>
</protein>
<dbReference type="InterPro" id="IPR000836">
    <property type="entry name" value="PRTase_dom"/>
</dbReference>
<organism evidence="3 4">
    <name type="scientific">Tumidithrix elongata BACA0141</name>
    <dbReference type="NCBI Taxonomy" id="2716417"/>
    <lineage>
        <taxon>Bacteria</taxon>
        <taxon>Bacillati</taxon>
        <taxon>Cyanobacteriota</taxon>
        <taxon>Cyanophyceae</taxon>
        <taxon>Pseudanabaenales</taxon>
        <taxon>Pseudanabaenaceae</taxon>
        <taxon>Tumidithrix</taxon>
        <taxon>Tumidithrix elongata</taxon>
    </lineage>
</organism>
<gene>
    <name evidence="3" type="ORF">V2H45_07430</name>
</gene>
<dbReference type="EMBL" id="JAZBJZ010000021">
    <property type="protein sequence ID" value="MEE3716571.1"/>
    <property type="molecule type" value="Genomic_DNA"/>
</dbReference>
<dbReference type="CDD" id="cd06223">
    <property type="entry name" value="PRTases_typeI"/>
    <property type="match status" value="1"/>
</dbReference>
<dbReference type="Pfam" id="PF00156">
    <property type="entry name" value="Pribosyltran"/>
    <property type="match status" value="1"/>
</dbReference>
<dbReference type="RefSeq" id="WP_330482999.1">
    <property type="nucleotide sequence ID" value="NZ_JAZBJZ010000021.1"/>
</dbReference>
<reference evidence="3" key="1">
    <citation type="submission" date="2024-01" db="EMBL/GenBank/DDBJ databases">
        <title>Bank of Algae and Cyanobacteria of the Azores (BACA) strain genomes.</title>
        <authorList>
            <person name="Luz R."/>
            <person name="Cordeiro R."/>
            <person name="Fonseca A."/>
            <person name="Goncalves V."/>
        </authorList>
    </citation>
    <scope>NUCLEOTIDE SEQUENCE</scope>
    <source>
        <strain evidence="3">BACA0141</strain>
    </source>
</reference>
<dbReference type="InterPro" id="IPR029057">
    <property type="entry name" value="PRTase-like"/>
</dbReference>
<dbReference type="AlphaFoldDB" id="A0AAW9Q1R9"/>
<dbReference type="Gene3D" id="3.40.50.2020">
    <property type="match status" value="1"/>
</dbReference>
<name>A0AAW9Q1R9_9CYAN</name>
<proteinExistence type="inferred from homology"/>
<comment type="caution">
    <text evidence="3">The sequence shown here is derived from an EMBL/GenBank/DDBJ whole genome shotgun (WGS) entry which is preliminary data.</text>
</comment>
<keyword evidence="4" id="KW-1185">Reference proteome</keyword>
<evidence type="ECO:0000259" key="2">
    <source>
        <dbReference type="Pfam" id="PF00156"/>
    </source>
</evidence>